<evidence type="ECO:0000313" key="1">
    <source>
        <dbReference type="EMBL" id="KAI8538454.1"/>
    </source>
</evidence>
<comment type="caution">
    <text evidence="1">The sequence shown here is derived from an EMBL/GenBank/DDBJ whole genome shotgun (WGS) entry which is preliminary data.</text>
</comment>
<sequence>MLRRVVSKNGMTRVRAASRQMEWIVESNHACECALRHTHGLPCAHEITLYKTKNIPLPHVLVHDHWKRLSLVLAQNDASLGETMKAKFQIFYDRFVSEKPDV</sequence>
<dbReference type="EMBL" id="CM046396">
    <property type="protein sequence ID" value="KAI8538454.1"/>
    <property type="molecule type" value="Genomic_DNA"/>
</dbReference>
<accession>A0ACC0MC29</accession>
<keyword evidence="2" id="KW-1185">Reference proteome</keyword>
<name>A0ACC0MC29_RHOML</name>
<reference evidence="1" key="1">
    <citation type="submission" date="2022-02" db="EMBL/GenBank/DDBJ databases">
        <title>Plant Genome Project.</title>
        <authorList>
            <person name="Zhang R.-G."/>
        </authorList>
    </citation>
    <scope>NUCLEOTIDE SEQUENCE</scope>
    <source>
        <strain evidence="1">AT1</strain>
    </source>
</reference>
<evidence type="ECO:0000313" key="2">
    <source>
        <dbReference type="Proteomes" id="UP001062846"/>
    </source>
</evidence>
<gene>
    <name evidence="1" type="ORF">RHMOL_Rhmol09G0105100</name>
</gene>
<organism evidence="1 2">
    <name type="scientific">Rhododendron molle</name>
    <name type="common">Chinese azalea</name>
    <name type="synonym">Azalea mollis</name>
    <dbReference type="NCBI Taxonomy" id="49168"/>
    <lineage>
        <taxon>Eukaryota</taxon>
        <taxon>Viridiplantae</taxon>
        <taxon>Streptophyta</taxon>
        <taxon>Embryophyta</taxon>
        <taxon>Tracheophyta</taxon>
        <taxon>Spermatophyta</taxon>
        <taxon>Magnoliopsida</taxon>
        <taxon>eudicotyledons</taxon>
        <taxon>Gunneridae</taxon>
        <taxon>Pentapetalae</taxon>
        <taxon>asterids</taxon>
        <taxon>Ericales</taxon>
        <taxon>Ericaceae</taxon>
        <taxon>Ericoideae</taxon>
        <taxon>Rhodoreae</taxon>
        <taxon>Rhododendron</taxon>
    </lineage>
</organism>
<protein>
    <submittedName>
        <fullName evidence="1">Uncharacterized protein</fullName>
    </submittedName>
</protein>
<proteinExistence type="predicted"/>
<dbReference type="Proteomes" id="UP001062846">
    <property type="component" value="Chromosome 9"/>
</dbReference>